<name>A0A1Y5S4D9_9RHOB</name>
<protein>
    <recommendedName>
        <fullName evidence="3">Metal-binding protein</fullName>
    </recommendedName>
</protein>
<organism evidence="1 2">
    <name type="scientific">Pseudooctadecabacter jejudonensis</name>
    <dbReference type="NCBI Taxonomy" id="1391910"/>
    <lineage>
        <taxon>Bacteria</taxon>
        <taxon>Pseudomonadati</taxon>
        <taxon>Pseudomonadota</taxon>
        <taxon>Alphaproteobacteria</taxon>
        <taxon>Rhodobacterales</taxon>
        <taxon>Paracoccaceae</taxon>
        <taxon>Pseudooctadecabacter</taxon>
    </lineage>
</organism>
<accession>A0A1Y5S4D9</accession>
<dbReference type="EMBL" id="FWFT01000002">
    <property type="protein sequence ID" value="SLN29530.1"/>
    <property type="molecule type" value="Genomic_DNA"/>
</dbReference>
<dbReference type="Pfam" id="PF07845">
    <property type="entry name" value="DUF1636"/>
    <property type="match status" value="1"/>
</dbReference>
<sequence>MTTATWITVCDTCKREGWDAATGAPTDGEALAALVEAVLFEAAANTDPDGISVRTRRVSCTMGCDRACNITVQAAGKINYSLGTFAATEDDAAAIVEYAGKHAASETGQVPYREWPQGVKGHFVSRHQPLPEE</sequence>
<reference evidence="1 2" key="1">
    <citation type="submission" date="2017-03" db="EMBL/GenBank/DDBJ databases">
        <authorList>
            <person name="Afonso C.L."/>
            <person name="Miller P.J."/>
            <person name="Scott M.A."/>
            <person name="Spackman E."/>
            <person name="Goraichik I."/>
            <person name="Dimitrov K.M."/>
            <person name="Suarez D.L."/>
            <person name="Swayne D.E."/>
        </authorList>
    </citation>
    <scope>NUCLEOTIDE SEQUENCE [LARGE SCALE GENOMIC DNA]</scope>
    <source>
        <strain evidence="1 2">CECT 8397</strain>
    </source>
</reference>
<dbReference type="RefSeq" id="WP_085863756.1">
    <property type="nucleotide sequence ID" value="NZ_FWFT01000002.1"/>
</dbReference>
<evidence type="ECO:0000313" key="2">
    <source>
        <dbReference type="Proteomes" id="UP000193623"/>
    </source>
</evidence>
<dbReference type="InterPro" id="IPR012863">
    <property type="entry name" value="DUF1636"/>
</dbReference>
<gene>
    <name evidence="1" type="ORF">PSJ8397_01296</name>
</gene>
<dbReference type="Proteomes" id="UP000193623">
    <property type="component" value="Unassembled WGS sequence"/>
</dbReference>
<dbReference type="AlphaFoldDB" id="A0A1Y5S4D9"/>
<evidence type="ECO:0000313" key="1">
    <source>
        <dbReference type="EMBL" id="SLN29530.1"/>
    </source>
</evidence>
<proteinExistence type="predicted"/>
<keyword evidence="2" id="KW-1185">Reference proteome</keyword>
<dbReference type="OrthoDB" id="424426at2"/>
<evidence type="ECO:0008006" key="3">
    <source>
        <dbReference type="Google" id="ProtNLM"/>
    </source>
</evidence>